<evidence type="ECO:0000313" key="1">
    <source>
        <dbReference type="EMBL" id="AOM76385.1"/>
    </source>
</evidence>
<dbReference type="PROSITE" id="PS51257">
    <property type="entry name" value="PROKAR_LIPOPROTEIN"/>
    <property type="match status" value="1"/>
</dbReference>
<name>A0A1D7QCM3_9SPHI</name>
<protein>
    <recommendedName>
        <fullName evidence="3">DUF2490 domain-containing protein</fullName>
    </recommendedName>
</protein>
<evidence type="ECO:0008006" key="3">
    <source>
        <dbReference type="Google" id="ProtNLM"/>
    </source>
</evidence>
<dbReference type="OrthoDB" id="1118734at2"/>
<sequence>MRVEHFNLISLLKLILLWMGIFSCSFVNAQKSSYNQFWNDFQFVTPVSHNWSNEINLGQVWTSIPGLSNTPFHSNAQLYARIWLHYALKNWKLSVFTGYNHNPELMAVGQKGLPEFRSAVQGLYYFNKEGYTLSGRLRIEDHHKKKESGDFSDNYRIRGQLKFVKPLNAQEVVKGTIYGVMSEELFTQASADVFSQPSFGSNRLMLGCGYALSDDLLIELDYSNDYYFYKNKQSSYHAMQLNFSMYNWIQHLKRL</sequence>
<accession>A0A1D7QCM3</accession>
<gene>
    <name evidence="1" type="ORF">BFS30_03980</name>
</gene>
<dbReference type="Pfam" id="PF10677">
    <property type="entry name" value="DUF2490"/>
    <property type="match status" value="1"/>
</dbReference>
<dbReference type="InterPro" id="IPR019619">
    <property type="entry name" value="DUF2490"/>
</dbReference>
<reference evidence="1 2" key="1">
    <citation type="submission" date="2016-08" db="EMBL/GenBank/DDBJ databases">
        <authorList>
            <person name="Seilhamer J.J."/>
        </authorList>
    </citation>
    <scope>NUCLEOTIDE SEQUENCE [LARGE SCALE GENOMIC DNA]</scope>
    <source>
        <strain evidence="1 2">DX4</strain>
    </source>
</reference>
<evidence type="ECO:0000313" key="2">
    <source>
        <dbReference type="Proteomes" id="UP000094313"/>
    </source>
</evidence>
<dbReference type="KEGG" id="psty:BFS30_03980"/>
<dbReference type="Proteomes" id="UP000094313">
    <property type="component" value="Chromosome"/>
</dbReference>
<keyword evidence="2" id="KW-1185">Reference proteome</keyword>
<dbReference type="EMBL" id="CP017141">
    <property type="protein sequence ID" value="AOM76385.1"/>
    <property type="molecule type" value="Genomic_DNA"/>
</dbReference>
<organism evidence="1 2">
    <name type="scientific">Pedobacter steynii</name>
    <dbReference type="NCBI Taxonomy" id="430522"/>
    <lineage>
        <taxon>Bacteria</taxon>
        <taxon>Pseudomonadati</taxon>
        <taxon>Bacteroidota</taxon>
        <taxon>Sphingobacteriia</taxon>
        <taxon>Sphingobacteriales</taxon>
        <taxon>Sphingobacteriaceae</taxon>
        <taxon>Pedobacter</taxon>
    </lineage>
</organism>
<proteinExistence type="predicted"/>
<dbReference type="AlphaFoldDB" id="A0A1D7QCM3"/>